<dbReference type="AlphaFoldDB" id="A0A6A9QP88"/>
<accession>A0A6A9QP88</accession>
<reference evidence="1 2" key="1">
    <citation type="submission" date="2019-10" db="EMBL/GenBank/DDBJ databases">
        <title>Sequencing and Assembly of Multiple Reported Metal-Biooxidizing Members of the Extremely Thermoacidophilic Archaeal Family Sulfolobaceae.</title>
        <authorList>
            <person name="Counts J.A."/>
            <person name="Kelly R.M."/>
        </authorList>
    </citation>
    <scope>NUCLEOTIDE SEQUENCE [LARGE SCALE GENOMIC DNA]</scope>
    <source>
        <strain evidence="1 2">DSM 6482</strain>
    </source>
</reference>
<keyword evidence="2" id="KW-1185">Reference proteome</keyword>
<gene>
    <name evidence="1" type="ORF">GC250_08930</name>
</gene>
<proteinExistence type="predicted"/>
<dbReference type="EMBL" id="WGGD01000005">
    <property type="protein sequence ID" value="MUN29558.1"/>
    <property type="molecule type" value="Genomic_DNA"/>
</dbReference>
<name>A0A6A9QP88_SULME</name>
<dbReference type="RefSeq" id="WP_156017144.1">
    <property type="nucleotide sequence ID" value="NZ_WGGD01000005.1"/>
</dbReference>
<evidence type="ECO:0000313" key="1">
    <source>
        <dbReference type="EMBL" id="MUN29558.1"/>
    </source>
</evidence>
<dbReference type="Proteomes" id="UP000470772">
    <property type="component" value="Unassembled WGS sequence"/>
</dbReference>
<comment type="caution">
    <text evidence="1">The sequence shown here is derived from an EMBL/GenBank/DDBJ whole genome shotgun (WGS) entry which is preliminary data.</text>
</comment>
<evidence type="ECO:0000313" key="2">
    <source>
        <dbReference type="Proteomes" id="UP000470772"/>
    </source>
</evidence>
<organism evidence="1 2">
    <name type="scientific">Sulfuracidifex metallicus DSM 6482 = JCM 9184</name>
    <dbReference type="NCBI Taxonomy" id="523847"/>
    <lineage>
        <taxon>Archaea</taxon>
        <taxon>Thermoproteota</taxon>
        <taxon>Thermoprotei</taxon>
        <taxon>Sulfolobales</taxon>
        <taxon>Sulfolobaceae</taxon>
        <taxon>Sulfuracidifex</taxon>
    </lineage>
</organism>
<sequence>MIVRIPRISSYLGEEEDVVIPLSMDGYYVLTLNFFEDTPGGRKGRFLVLRDSYGLVEETGKPYALRGKKTVVTASGVKEAWSYLISKIRIERPLSTERVPLLYDIELSEGDTSSRGVRGFLNYVRIYGVPNLNGVSIQFKVEELV</sequence>
<protein>
    <submittedName>
        <fullName evidence="1">Uncharacterized protein</fullName>
    </submittedName>
</protein>